<dbReference type="InterPro" id="IPR029760">
    <property type="entry name" value="GPX_CS"/>
</dbReference>
<evidence type="ECO:0000256" key="1">
    <source>
        <dbReference type="ARBA" id="ARBA00006926"/>
    </source>
</evidence>
<comment type="similarity">
    <text evidence="1 4">Belongs to the glutathione peroxidase family.</text>
</comment>
<dbReference type="InterPro" id="IPR036249">
    <property type="entry name" value="Thioredoxin-like_sf"/>
</dbReference>
<dbReference type="PROSITE" id="PS00460">
    <property type="entry name" value="GLUTATHIONE_PEROXID_1"/>
    <property type="match status" value="1"/>
</dbReference>
<dbReference type="PRINTS" id="PR01011">
    <property type="entry name" value="GLUTPROXDASE"/>
</dbReference>
<evidence type="ECO:0000256" key="4">
    <source>
        <dbReference type="RuleBase" id="RU000499"/>
    </source>
</evidence>
<dbReference type="PROSITE" id="PS51355">
    <property type="entry name" value="GLUTATHIONE_PEROXID_3"/>
    <property type="match status" value="1"/>
</dbReference>
<proteinExistence type="inferred from homology"/>
<name>A0ABV6J0B5_9PROT</name>
<evidence type="ECO:0000256" key="2">
    <source>
        <dbReference type="ARBA" id="ARBA00022559"/>
    </source>
</evidence>
<keyword evidence="2 4" id="KW-0575">Peroxidase</keyword>
<comment type="caution">
    <text evidence="5">The sequence shown here is derived from an EMBL/GenBank/DDBJ whole genome shotgun (WGS) entry which is preliminary data.</text>
</comment>
<dbReference type="PANTHER" id="PTHR11592:SF78">
    <property type="entry name" value="GLUTATHIONE PEROXIDASE"/>
    <property type="match status" value="1"/>
</dbReference>
<keyword evidence="3 4" id="KW-0560">Oxidoreductase</keyword>
<dbReference type="EMBL" id="JBHLVZ010000083">
    <property type="protein sequence ID" value="MFC0388258.1"/>
    <property type="molecule type" value="Genomic_DNA"/>
</dbReference>
<gene>
    <name evidence="5" type="ORF">ACFFIC_22360</name>
</gene>
<keyword evidence="6" id="KW-1185">Reference proteome</keyword>
<organism evidence="5 6">
    <name type="scientific">Muricoccus vinaceus</name>
    <dbReference type="NCBI Taxonomy" id="424704"/>
    <lineage>
        <taxon>Bacteria</taxon>
        <taxon>Pseudomonadati</taxon>
        <taxon>Pseudomonadota</taxon>
        <taxon>Alphaproteobacteria</taxon>
        <taxon>Acetobacterales</taxon>
        <taxon>Roseomonadaceae</taxon>
        <taxon>Muricoccus</taxon>
    </lineage>
</organism>
<accession>A0ABV6J0B5</accession>
<dbReference type="PANTHER" id="PTHR11592">
    <property type="entry name" value="GLUTATHIONE PEROXIDASE"/>
    <property type="match status" value="1"/>
</dbReference>
<reference evidence="5 6" key="1">
    <citation type="submission" date="2024-09" db="EMBL/GenBank/DDBJ databases">
        <authorList>
            <person name="Sun Q."/>
            <person name="Mori K."/>
        </authorList>
    </citation>
    <scope>NUCLEOTIDE SEQUENCE [LARGE SCALE GENOMIC DNA]</scope>
    <source>
        <strain evidence="5 6">CCM 7468</strain>
    </source>
</reference>
<dbReference type="PROSITE" id="PS00763">
    <property type="entry name" value="GLUTATHIONE_PEROXID_2"/>
    <property type="match status" value="1"/>
</dbReference>
<dbReference type="CDD" id="cd00340">
    <property type="entry name" value="GSH_Peroxidase"/>
    <property type="match status" value="1"/>
</dbReference>
<dbReference type="Gene3D" id="3.40.30.10">
    <property type="entry name" value="Glutaredoxin"/>
    <property type="match status" value="1"/>
</dbReference>
<dbReference type="InterPro" id="IPR000889">
    <property type="entry name" value="Glutathione_peroxidase"/>
</dbReference>
<dbReference type="Pfam" id="PF00255">
    <property type="entry name" value="GSHPx"/>
    <property type="match status" value="1"/>
</dbReference>
<dbReference type="Proteomes" id="UP001589789">
    <property type="component" value="Unassembled WGS sequence"/>
</dbReference>
<sequence length="163" mass="17312">MSDPDLLALSAHLPGGGAAPLADHRGKVLLIVNTASQCGFTPQYAGLEALQRRHGPRGFSVLAFPCNQFGRQEPGDAAEIATFCTTKYDVTFPVFAKVEVNGGGADPIFRHLKHAAPGALGTEAIKWNFTKFLVGRDGRVAARFAPATAPEKLSAEIERLLDA</sequence>
<dbReference type="GO" id="GO:0004601">
    <property type="term" value="F:peroxidase activity"/>
    <property type="evidence" value="ECO:0007669"/>
    <property type="project" value="UniProtKB-KW"/>
</dbReference>
<evidence type="ECO:0000256" key="3">
    <source>
        <dbReference type="ARBA" id="ARBA00023002"/>
    </source>
</evidence>
<evidence type="ECO:0000313" key="5">
    <source>
        <dbReference type="EMBL" id="MFC0388258.1"/>
    </source>
</evidence>
<protein>
    <recommendedName>
        <fullName evidence="4">Glutathione peroxidase</fullName>
    </recommendedName>
</protein>
<dbReference type="RefSeq" id="WP_377054491.1">
    <property type="nucleotide sequence ID" value="NZ_JBHLVZ010000083.1"/>
</dbReference>
<dbReference type="PIRSF" id="PIRSF000303">
    <property type="entry name" value="Glutathion_perox"/>
    <property type="match status" value="1"/>
</dbReference>
<dbReference type="InterPro" id="IPR029759">
    <property type="entry name" value="GPX_AS"/>
</dbReference>
<dbReference type="SUPFAM" id="SSF52833">
    <property type="entry name" value="Thioredoxin-like"/>
    <property type="match status" value="1"/>
</dbReference>
<evidence type="ECO:0000313" key="6">
    <source>
        <dbReference type="Proteomes" id="UP001589789"/>
    </source>
</evidence>